<reference evidence="1 2" key="1">
    <citation type="journal article" date="2008" name="BMC Genomics">
        <title>Acidithiobacillus ferrooxidans metabolism: from genome sequence to industrial applications.</title>
        <authorList>
            <person name="Valdes J."/>
            <person name="Pedroso I."/>
            <person name="Quatrini R."/>
            <person name="Dodson R.J."/>
            <person name="Tettelin H."/>
            <person name="Blake R.II."/>
            <person name="Eisen J.A."/>
            <person name="Holmes D.S."/>
        </authorList>
    </citation>
    <scope>NUCLEOTIDE SEQUENCE [LARGE SCALE GENOMIC DNA]</scope>
    <source>
        <strain evidence="2">ATCC 23270 / DSM 14882 / CIP 104768 / NCIMB 8455</strain>
    </source>
</reference>
<keyword evidence="2" id="KW-1185">Reference proteome</keyword>
<dbReference type="PaxDb" id="243159-AFE_2243"/>
<dbReference type="EMBL" id="CP001219">
    <property type="protein sequence ID" value="ACK78361.1"/>
    <property type="molecule type" value="Genomic_DNA"/>
</dbReference>
<dbReference type="STRING" id="243159.AFE_2243"/>
<dbReference type="AlphaFoldDB" id="B7J5N0"/>
<evidence type="ECO:0000313" key="1">
    <source>
        <dbReference type="EMBL" id="ACK78361.1"/>
    </source>
</evidence>
<name>B7J5N0_ACIF2</name>
<proteinExistence type="predicted"/>
<gene>
    <name evidence="1" type="ordered locus">AFE_2243</name>
</gene>
<accession>B7J5N0</accession>
<protein>
    <submittedName>
        <fullName evidence="1">Uncharacterized protein</fullName>
    </submittedName>
</protein>
<organism evidence="1 2">
    <name type="scientific">Acidithiobacillus ferrooxidans (strain ATCC 23270 / DSM 14882 / CIP 104768 / NCIMB 8455)</name>
    <name type="common">Ferrobacillus ferrooxidans (strain ATCC 23270)</name>
    <dbReference type="NCBI Taxonomy" id="243159"/>
    <lineage>
        <taxon>Bacteria</taxon>
        <taxon>Pseudomonadati</taxon>
        <taxon>Pseudomonadota</taxon>
        <taxon>Acidithiobacillia</taxon>
        <taxon>Acidithiobacillales</taxon>
        <taxon>Acidithiobacillaceae</taxon>
        <taxon>Acidithiobacillus</taxon>
    </lineage>
</organism>
<dbReference type="KEGG" id="afr:AFE_2243"/>
<evidence type="ECO:0000313" key="2">
    <source>
        <dbReference type="Proteomes" id="UP000001362"/>
    </source>
</evidence>
<dbReference type="HOGENOM" id="CLU_3401687_0_0_6"/>
<sequence length="30" mass="3709">MEDDHVWGLLSELNHHLIWFADKTQFLRKE</sequence>
<dbReference type="Proteomes" id="UP000001362">
    <property type="component" value="Chromosome"/>
</dbReference>